<feature type="transmembrane region" description="Helical" evidence="1">
    <location>
        <begin position="119"/>
        <end position="137"/>
    </location>
</feature>
<proteinExistence type="predicted"/>
<gene>
    <name evidence="2" type="ORF">ACFQRI_22300</name>
</gene>
<accession>A0ABW2LSC1</accession>
<comment type="caution">
    <text evidence="2">The sequence shown here is derived from an EMBL/GenBank/DDBJ whole genome shotgun (WGS) entry which is preliminary data.</text>
</comment>
<evidence type="ECO:0000256" key="1">
    <source>
        <dbReference type="SAM" id="Phobius"/>
    </source>
</evidence>
<dbReference type="InterPro" id="IPR051791">
    <property type="entry name" value="Pra-immunoreactive"/>
</dbReference>
<dbReference type="Proteomes" id="UP001596504">
    <property type="component" value="Unassembled WGS sequence"/>
</dbReference>
<name>A0ABW2LSC1_9PSEU</name>
<sequence length="156" mass="17128">MRNVLGSWLDGPKAAFNNARERGHDARPAYRGEKLGLPESGPGSAAPLGRRLLAFVVDLLLAALITAAFTAPDYPGDWSVVTWFVITAVPVTFFGVTPGMVLTRIWVARTDSTRMVGPLRAILRTVLTAFIIPAVIWDFNGRSWHDRLTQTIVLSR</sequence>
<keyword evidence="1" id="KW-0812">Transmembrane</keyword>
<keyword evidence="1" id="KW-1133">Transmembrane helix</keyword>
<dbReference type="PANTHER" id="PTHR36115:SF6">
    <property type="entry name" value="PROLINE-RICH ANTIGEN HOMOLOG"/>
    <property type="match status" value="1"/>
</dbReference>
<dbReference type="RefSeq" id="WP_380671689.1">
    <property type="nucleotide sequence ID" value="NZ_JBHTCJ010000013.1"/>
</dbReference>
<dbReference type="InterPro" id="IPR016795">
    <property type="entry name" value="UCP021697"/>
</dbReference>
<dbReference type="PANTHER" id="PTHR36115">
    <property type="entry name" value="PROLINE-RICH ANTIGEN HOMOLOG-RELATED"/>
    <property type="match status" value="1"/>
</dbReference>
<keyword evidence="1" id="KW-0472">Membrane</keyword>
<dbReference type="EMBL" id="JBHTCJ010000013">
    <property type="protein sequence ID" value="MFC7344149.1"/>
    <property type="molecule type" value="Genomic_DNA"/>
</dbReference>
<protein>
    <submittedName>
        <fullName evidence="2">RDD family protein</fullName>
    </submittedName>
</protein>
<keyword evidence="3" id="KW-1185">Reference proteome</keyword>
<feature type="transmembrane region" description="Helical" evidence="1">
    <location>
        <begin position="83"/>
        <end position="107"/>
    </location>
</feature>
<organism evidence="2 3">
    <name type="scientific">Saccharopolyspora griseoalba</name>
    <dbReference type="NCBI Taxonomy" id="1431848"/>
    <lineage>
        <taxon>Bacteria</taxon>
        <taxon>Bacillati</taxon>
        <taxon>Actinomycetota</taxon>
        <taxon>Actinomycetes</taxon>
        <taxon>Pseudonocardiales</taxon>
        <taxon>Pseudonocardiaceae</taxon>
        <taxon>Saccharopolyspora</taxon>
    </lineage>
</organism>
<evidence type="ECO:0000313" key="2">
    <source>
        <dbReference type="EMBL" id="MFC7344149.1"/>
    </source>
</evidence>
<evidence type="ECO:0000313" key="3">
    <source>
        <dbReference type="Proteomes" id="UP001596504"/>
    </source>
</evidence>
<reference evidence="3" key="1">
    <citation type="journal article" date="2019" name="Int. J. Syst. Evol. Microbiol.">
        <title>The Global Catalogue of Microorganisms (GCM) 10K type strain sequencing project: providing services to taxonomists for standard genome sequencing and annotation.</title>
        <authorList>
            <consortium name="The Broad Institute Genomics Platform"/>
            <consortium name="The Broad Institute Genome Sequencing Center for Infectious Disease"/>
            <person name="Wu L."/>
            <person name="Ma J."/>
        </authorList>
    </citation>
    <scope>NUCLEOTIDE SEQUENCE [LARGE SCALE GENOMIC DNA]</scope>
    <source>
        <strain evidence="3">WLHS5</strain>
    </source>
</reference>
<dbReference type="PIRSF" id="PIRSF021697">
    <property type="entry name" value="UCP021697"/>
    <property type="match status" value="1"/>
</dbReference>
<feature type="transmembrane region" description="Helical" evidence="1">
    <location>
        <begin position="52"/>
        <end position="71"/>
    </location>
</feature>